<proteinExistence type="inferred from homology"/>
<dbReference type="InterPro" id="IPR012394">
    <property type="entry name" value="Aldehyde_DH_NAD(P)"/>
</dbReference>
<feature type="active site" evidence="5 6">
    <location>
        <position position="213"/>
    </location>
</feature>
<dbReference type="PROSITE" id="PS00687">
    <property type="entry name" value="ALDEHYDE_DEHYDR_GLU"/>
    <property type="match status" value="1"/>
</dbReference>
<dbReference type="InterPro" id="IPR016160">
    <property type="entry name" value="Ald_DH_CS_CYS"/>
</dbReference>
<dbReference type="CDD" id="cd07136">
    <property type="entry name" value="ALDH_YwdH-P39616"/>
    <property type="match status" value="1"/>
</dbReference>
<reference evidence="9 10" key="1">
    <citation type="submission" date="2019-07" db="EMBL/GenBank/DDBJ databases">
        <title>Rufibacter sp. nov., isolated from lake sediment.</title>
        <authorList>
            <person name="Qu J.-H."/>
        </authorList>
    </citation>
    <scope>NUCLEOTIDE SEQUENCE [LARGE SCALE GENOMIC DNA]</scope>
    <source>
        <strain evidence="9 10">NBS58-1</strain>
    </source>
</reference>
<evidence type="ECO:0000313" key="9">
    <source>
        <dbReference type="EMBL" id="KAA3436097.1"/>
    </source>
</evidence>
<dbReference type="FunFam" id="3.40.605.10:FF:000004">
    <property type="entry name" value="Aldehyde dehydrogenase"/>
    <property type="match status" value="1"/>
</dbReference>
<keyword evidence="2 4" id="KW-0560">Oxidoreductase</keyword>
<evidence type="ECO:0000256" key="5">
    <source>
        <dbReference type="PIRSR" id="PIRSR036492-1"/>
    </source>
</evidence>
<dbReference type="GO" id="GO:0005737">
    <property type="term" value="C:cytoplasm"/>
    <property type="evidence" value="ECO:0007669"/>
    <property type="project" value="TreeGrafter"/>
</dbReference>
<feature type="domain" description="Aldehyde dehydrogenase" evidence="8">
    <location>
        <begin position="5"/>
        <end position="431"/>
    </location>
</feature>
<dbReference type="Pfam" id="PF00171">
    <property type="entry name" value="Aldedh"/>
    <property type="match status" value="1"/>
</dbReference>
<dbReference type="InterPro" id="IPR016161">
    <property type="entry name" value="Ald_DH/histidinol_DH"/>
</dbReference>
<dbReference type="FunFam" id="3.40.309.10:FF:000003">
    <property type="entry name" value="Aldehyde dehydrogenase"/>
    <property type="match status" value="1"/>
</dbReference>
<evidence type="ECO:0000259" key="8">
    <source>
        <dbReference type="Pfam" id="PF00171"/>
    </source>
</evidence>
<keyword evidence="3" id="KW-0520">NAD</keyword>
<evidence type="ECO:0000313" key="10">
    <source>
        <dbReference type="Proteomes" id="UP000324133"/>
    </source>
</evidence>
<comment type="caution">
    <text evidence="9">The sequence shown here is derived from an EMBL/GenBank/DDBJ whole genome shotgun (WGS) entry which is preliminary data.</text>
</comment>
<evidence type="ECO:0000256" key="7">
    <source>
        <dbReference type="RuleBase" id="RU003345"/>
    </source>
</evidence>
<dbReference type="InterPro" id="IPR016163">
    <property type="entry name" value="Ald_DH_C"/>
</dbReference>
<dbReference type="Proteomes" id="UP000324133">
    <property type="component" value="Unassembled WGS sequence"/>
</dbReference>
<protein>
    <recommendedName>
        <fullName evidence="4">Aldehyde dehydrogenase</fullName>
    </recommendedName>
</protein>
<sequence length="461" mass="51483">MTSPQELETLVQRQKEFFNTGQTRPIAFRLKMLRRLQKVIQQEEEAIIASLSADFKKPPFETFATEIAILEAEIKFLLKHLRRWIEPYRVKSSFLNFPSKDYIYPEPYGVSLVIGAWNYPFQLTLSPVLGAIAAGCCAILKPSELTSATSQLTARLIQDHFPPEYLTVVQGGPEVSQVLLEQPFDKIFFTGSVPVGKVVAQAAAKQLIPVTLELGGKSPCLIDETADLAVAAKRIVWGKFINAGQTCVAPDYLLVHEKVKEPLLKELTSTIQEFYGTNPAQSPDFARIINERHFQRLKNLLDSSPVYAGGQTDASSLYIAPTLLADVSWDQPVMQEEIFGPLLPVLTYKTMPEAIREVNARPKPLALYLFSRDKKAKEMVLTQTSSGGACINDTVSHLANPFLPFGGVGTSGQGNYHGKASFEAFSHQKSVLMKPSKPDLPLRYPPYQNKFSWMRKAFKWL</sequence>
<dbReference type="GO" id="GO:0006081">
    <property type="term" value="P:aldehyde metabolic process"/>
    <property type="evidence" value="ECO:0007669"/>
    <property type="project" value="InterPro"/>
</dbReference>
<accession>A0A5B6T861</accession>
<dbReference type="RefSeq" id="WP_149092059.1">
    <property type="nucleotide sequence ID" value="NZ_VKKY01000003.1"/>
</dbReference>
<dbReference type="Gene3D" id="3.40.605.10">
    <property type="entry name" value="Aldehyde Dehydrogenase, Chain A, domain 1"/>
    <property type="match status" value="1"/>
</dbReference>
<name>A0A5B6T861_9BACT</name>
<keyword evidence="10" id="KW-1185">Reference proteome</keyword>
<organism evidence="9 10">
    <name type="scientific">Rufibacter hautae</name>
    <dbReference type="NCBI Taxonomy" id="2595005"/>
    <lineage>
        <taxon>Bacteria</taxon>
        <taxon>Pseudomonadati</taxon>
        <taxon>Bacteroidota</taxon>
        <taxon>Cytophagia</taxon>
        <taxon>Cytophagales</taxon>
        <taxon>Hymenobacteraceae</taxon>
        <taxon>Rufibacter</taxon>
    </lineage>
</organism>
<dbReference type="PIRSF" id="PIRSF036492">
    <property type="entry name" value="ALDH"/>
    <property type="match status" value="1"/>
</dbReference>
<dbReference type="PANTHER" id="PTHR43570:SF16">
    <property type="entry name" value="ALDEHYDE DEHYDROGENASE TYPE III, ISOFORM Q"/>
    <property type="match status" value="1"/>
</dbReference>
<dbReference type="GO" id="GO:0004029">
    <property type="term" value="F:aldehyde dehydrogenase (NAD+) activity"/>
    <property type="evidence" value="ECO:0007669"/>
    <property type="project" value="TreeGrafter"/>
</dbReference>
<dbReference type="Gene3D" id="3.40.309.10">
    <property type="entry name" value="Aldehyde Dehydrogenase, Chain A, domain 2"/>
    <property type="match status" value="1"/>
</dbReference>
<feature type="active site" evidence="5">
    <location>
        <position position="247"/>
    </location>
</feature>
<gene>
    <name evidence="9" type="ORF">FOA19_16985</name>
</gene>
<comment type="similarity">
    <text evidence="1 4 7">Belongs to the aldehyde dehydrogenase family.</text>
</comment>
<dbReference type="InterPro" id="IPR015590">
    <property type="entry name" value="Aldehyde_DH_dom"/>
</dbReference>
<evidence type="ECO:0000256" key="2">
    <source>
        <dbReference type="ARBA" id="ARBA00023002"/>
    </source>
</evidence>
<evidence type="ECO:0000256" key="6">
    <source>
        <dbReference type="PROSITE-ProRule" id="PRU10007"/>
    </source>
</evidence>
<dbReference type="PROSITE" id="PS00070">
    <property type="entry name" value="ALDEHYDE_DEHYDR_CYS"/>
    <property type="match status" value="1"/>
</dbReference>
<dbReference type="InterPro" id="IPR029510">
    <property type="entry name" value="Ald_DH_CS_GLU"/>
</dbReference>
<dbReference type="InterPro" id="IPR016162">
    <property type="entry name" value="Ald_DH_N"/>
</dbReference>
<dbReference type="PANTHER" id="PTHR43570">
    <property type="entry name" value="ALDEHYDE DEHYDROGENASE"/>
    <property type="match status" value="1"/>
</dbReference>
<dbReference type="EMBL" id="VKKY01000003">
    <property type="protein sequence ID" value="KAA3436097.1"/>
    <property type="molecule type" value="Genomic_DNA"/>
</dbReference>
<evidence type="ECO:0000256" key="4">
    <source>
        <dbReference type="PIRNR" id="PIRNR036492"/>
    </source>
</evidence>
<evidence type="ECO:0000256" key="3">
    <source>
        <dbReference type="ARBA" id="ARBA00023027"/>
    </source>
</evidence>
<evidence type="ECO:0000256" key="1">
    <source>
        <dbReference type="ARBA" id="ARBA00009986"/>
    </source>
</evidence>
<dbReference type="AlphaFoldDB" id="A0A5B6T861"/>
<dbReference type="SUPFAM" id="SSF53720">
    <property type="entry name" value="ALDH-like"/>
    <property type="match status" value="1"/>
</dbReference>
<dbReference type="OrthoDB" id="973869at2"/>